<evidence type="ECO:0000313" key="6">
    <source>
        <dbReference type="Proteomes" id="UP000594262"/>
    </source>
</evidence>
<dbReference type="InterPro" id="IPR000225">
    <property type="entry name" value="Armadillo"/>
</dbReference>
<dbReference type="RefSeq" id="XP_066920273.1">
    <property type="nucleotide sequence ID" value="XM_067064172.1"/>
</dbReference>
<dbReference type="PANTHER" id="PTHR46618">
    <property type="entry name" value="ARMADILLO REPEAT-CONTAINING PROTEIN 3"/>
    <property type="match status" value="1"/>
</dbReference>
<dbReference type="PANTHER" id="PTHR46618:SF1">
    <property type="entry name" value="ARMADILLO REPEAT-CONTAINING PROTEIN 3"/>
    <property type="match status" value="1"/>
</dbReference>
<dbReference type="GeneID" id="136807586"/>
<keyword evidence="1" id="KW-0677">Repeat</keyword>
<sequence>MGKKKGGKESEVPLKEEFDPVELVTKKPQTVTLMLQSAEESVLQTVCDSLYKYAEKSQENKAQMVNLGVLEHLPRLISHEDKLVKRSAIMCIGSMSSENSCKKILRRIGCVKPLLQLLSPDEEIICHEFSTLALSNLAETFTSKIEIFEQNGLQLLVNHLSSTDCDVQKNTVHAVSLLVEEFQNRAAMKDLHGFEPLLKLLDSDYPVIQELALSTLITCSQDAENRGALRELEAMNKLVDIIGNETWSDLHILALQCLANLLEDTETLRAIQTTGVFDKLLAFITGSSSSPEIQQFTMIVIAAASRLEENRRIFNEQETEKTLITLLTSDNIQVSISAVKAIAALSENLSSRDKIGRLDGIPNIMKLLSHENEEAREIATLALSNLTNANQNNCNILMDKNSLDVIVKLLSDKKYEIQSNTAVLLSNLAMNESWRNEIKKHGVVKALMEPLKSESEQVQLDACQALAAFLCDVDARNKLLTLDEGILNVVNLLRSPNGSVQRNAAWVLAMCAVDENIAEEITKYGGLELLQQIQHSSTRKNPVVDMAWSRLLNNNLPAKYALTGELGFDNTLESLFFDVGKIRGDSQFLPLPLLFNEEVNNKRPVILVNPKKNATSGSNSKRANKDEEKHTASPSKPASVEKPEKQRTRTRNDRRMSKSRVGRDNREEPIISGGTNTVSEKPLVETIPSLPALSKFVTSISATEDKELLNMVQTVQSTIGGLSDLSEQITSLALFVSDRMGGNVERSDFTNFSFELHISELKTELASNVIPIGRIKCGIYYHRALLFKVLADQIALRCSLMRGEYGRAWNEVQIMERSETGQPILPPKVFVVDLMHNPGELFPKGSPEAVKYQRI</sequence>
<evidence type="ECO:0000259" key="4">
    <source>
        <dbReference type="Pfam" id="PF14381"/>
    </source>
</evidence>
<dbReference type="SMART" id="SM00185">
    <property type="entry name" value="ARM"/>
    <property type="match status" value="9"/>
</dbReference>
<dbReference type="EnsemblMetazoa" id="CLYHEMT012457.1">
    <property type="protein sequence ID" value="CLYHEMP012457.1"/>
    <property type="gene ID" value="CLYHEMG012457"/>
</dbReference>
<evidence type="ECO:0000313" key="5">
    <source>
        <dbReference type="EnsemblMetazoa" id="CLYHEMP012457.2"/>
    </source>
</evidence>
<name>A0A7M5V6X1_9CNID</name>
<protein>
    <recommendedName>
        <fullName evidence="4">EDR1/CTR1/ARMC3-like peptidase-like domain-containing protein</fullName>
    </recommendedName>
</protein>
<dbReference type="PROSITE" id="PS50176">
    <property type="entry name" value="ARM_REPEAT"/>
    <property type="match status" value="2"/>
</dbReference>
<dbReference type="Proteomes" id="UP000594262">
    <property type="component" value="Unplaced"/>
</dbReference>
<dbReference type="AlphaFoldDB" id="A0A7M5V6X1"/>
<feature type="compositionally biased region" description="Polar residues" evidence="3">
    <location>
        <begin position="612"/>
        <end position="621"/>
    </location>
</feature>
<dbReference type="InterPro" id="IPR016024">
    <property type="entry name" value="ARM-type_fold"/>
</dbReference>
<evidence type="ECO:0000256" key="3">
    <source>
        <dbReference type="SAM" id="MobiDB-lite"/>
    </source>
</evidence>
<dbReference type="InterPro" id="IPR052441">
    <property type="entry name" value="Armadillo-Ser/Thr_Kinase"/>
</dbReference>
<dbReference type="Gene3D" id="1.25.10.10">
    <property type="entry name" value="Leucine-rich Repeat Variant"/>
    <property type="match status" value="2"/>
</dbReference>
<dbReference type="Pfam" id="PF05804">
    <property type="entry name" value="KAP"/>
    <property type="match status" value="1"/>
</dbReference>
<dbReference type="Pfam" id="PF14381">
    <property type="entry name" value="EDR1_CTR1_ARMC3_pept"/>
    <property type="match status" value="1"/>
</dbReference>
<dbReference type="RefSeq" id="XP_066920272.1">
    <property type="nucleotide sequence ID" value="XM_067064171.1"/>
</dbReference>
<reference evidence="5" key="1">
    <citation type="submission" date="2021-01" db="UniProtKB">
        <authorList>
            <consortium name="EnsemblMetazoa"/>
        </authorList>
    </citation>
    <scope>IDENTIFICATION</scope>
</reference>
<feature type="repeat" description="ARM" evidence="2">
    <location>
        <begin position="401"/>
        <end position="443"/>
    </location>
</feature>
<dbReference type="SUPFAM" id="SSF48371">
    <property type="entry name" value="ARM repeat"/>
    <property type="match status" value="2"/>
</dbReference>
<proteinExistence type="predicted"/>
<feature type="repeat" description="ARM" evidence="2">
    <location>
        <begin position="359"/>
        <end position="393"/>
    </location>
</feature>
<keyword evidence="6" id="KW-1185">Reference proteome</keyword>
<dbReference type="OrthoDB" id="7537227at2759"/>
<evidence type="ECO:0000256" key="2">
    <source>
        <dbReference type="PROSITE-ProRule" id="PRU00259"/>
    </source>
</evidence>
<dbReference type="EnsemblMetazoa" id="CLYHEMT012457.2">
    <property type="protein sequence ID" value="CLYHEMP012457.2"/>
    <property type="gene ID" value="CLYHEMG012457"/>
</dbReference>
<feature type="compositionally biased region" description="Basic and acidic residues" evidence="3">
    <location>
        <begin position="639"/>
        <end position="669"/>
    </location>
</feature>
<dbReference type="InterPro" id="IPR011989">
    <property type="entry name" value="ARM-like"/>
</dbReference>
<feature type="domain" description="EDR1/CTR1/ARMC3-like peptidase-like" evidence="4">
    <location>
        <begin position="697"/>
        <end position="841"/>
    </location>
</feature>
<organism evidence="5 6">
    <name type="scientific">Clytia hemisphaerica</name>
    <dbReference type="NCBI Taxonomy" id="252671"/>
    <lineage>
        <taxon>Eukaryota</taxon>
        <taxon>Metazoa</taxon>
        <taxon>Cnidaria</taxon>
        <taxon>Hydrozoa</taxon>
        <taxon>Hydroidolina</taxon>
        <taxon>Leptothecata</taxon>
        <taxon>Obeliida</taxon>
        <taxon>Clytiidae</taxon>
        <taxon>Clytia</taxon>
    </lineage>
</organism>
<accession>A0A7M5V6X1</accession>
<feature type="region of interest" description="Disordered" evidence="3">
    <location>
        <begin position="606"/>
        <end position="677"/>
    </location>
</feature>
<evidence type="ECO:0000256" key="1">
    <source>
        <dbReference type="ARBA" id="ARBA00022737"/>
    </source>
</evidence>
<dbReference type="InterPro" id="IPR055164">
    <property type="entry name" value="EDR1/CTR1/ARMC3-like_pept-like"/>
</dbReference>